<proteinExistence type="predicted"/>
<name>A0ABP9G5K5_9ACTN</name>
<dbReference type="Proteomes" id="UP001499993">
    <property type="component" value="Unassembled WGS sequence"/>
</dbReference>
<comment type="caution">
    <text evidence="1">The sequence shown here is derived from an EMBL/GenBank/DDBJ whole genome shotgun (WGS) entry which is preliminary data.</text>
</comment>
<accession>A0ABP9G5K5</accession>
<dbReference type="EMBL" id="BAABIK010000002">
    <property type="protein sequence ID" value="GAA4928592.1"/>
    <property type="molecule type" value="Genomic_DNA"/>
</dbReference>
<evidence type="ECO:0000313" key="2">
    <source>
        <dbReference type="Proteomes" id="UP001499993"/>
    </source>
</evidence>
<reference evidence="2" key="1">
    <citation type="journal article" date="2019" name="Int. J. Syst. Evol. Microbiol.">
        <title>The Global Catalogue of Microorganisms (GCM) 10K type strain sequencing project: providing services to taxonomists for standard genome sequencing and annotation.</title>
        <authorList>
            <consortium name="The Broad Institute Genomics Platform"/>
            <consortium name="The Broad Institute Genome Sequencing Center for Infectious Disease"/>
            <person name="Wu L."/>
            <person name="Ma J."/>
        </authorList>
    </citation>
    <scope>NUCLEOTIDE SEQUENCE [LARGE SCALE GENOMIC DNA]</scope>
    <source>
        <strain evidence="2">JCM 18123</strain>
    </source>
</reference>
<keyword evidence="2" id="KW-1185">Reference proteome</keyword>
<sequence length="114" mass="12703">MRLLDRKARAQVATDLAAQSELTEDEAALMVDDVCDYGAASEYWDLVAPLLVERFRSTWEAAKRVLQDALDAAGEEFADDIDRSENAREVVARHPDLAALDADLDRYYGDGWAP</sequence>
<protein>
    <submittedName>
        <fullName evidence="1">Uncharacterized protein</fullName>
    </submittedName>
</protein>
<gene>
    <name evidence="1" type="ORF">GCM10023224_04800</name>
</gene>
<evidence type="ECO:0000313" key="1">
    <source>
        <dbReference type="EMBL" id="GAA4928592.1"/>
    </source>
</evidence>
<dbReference type="RefSeq" id="WP_345555260.1">
    <property type="nucleotide sequence ID" value="NZ_BAABIK010000002.1"/>
</dbReference>
<organism evidence="1 2">
    <name type="scientific">Streptomonospora halophila</name>
    <dbReference type="NCBI Taxonomy" id="427369"/>
    <lineage>
        <taxon>Bacteria</taxon>
        <taxon>Bacillati</taxon>
        <taxon>Actinomycetota</taxon>
        <taxon>Actinomycetes</taxon>
        <taxon>Streptosporangiales</taxon>
        <taxon>Nocardiopsidaceae</taxon>
        <taxon>Streptomonospora</taxon>
    </lineage>
</organism>